<sequence>MEHTTQKGCKQRFYNNRKCNCKRDPRQYRRKATATSQSWFKKVLRCFIFIIQSFFISVAIVAGILIVVALSARVDDSCQCNETVIRMKSTASGNLDFTIEKGKEFKINSKEYLKNDSLSSKVSLNLTMQLEDWMLIELQTSTLTSASPSVNQTEGSIMEWNMEVTQT</sequence>
<dbReference type="EMBL" id="JAHYIQ010000059">
    <property type="protein sequence ID" value="KAK1116919.1"/>
    <property type="molecule type" value="Genomic_DNA"/>
</dbReference>
<keyword evidence="1" id="KW-0812">Transmembrane</keyword>
<proteinExistence type="predicted"/>
<name>A0AA40KE22_9HYME</name>
<evidence type="ECO:0000313" key="2">
    <source>
        <dbReference type="EMBL" id="KAK1116919.1"/>
    </source>
</evidence>
<dbReference type="AlphaFoldDB" id="A0AA40KE22"/>
<evidence type="ECO:0000313" key="3">
    <source>
        <dbReference type="Proteomes" id="UP001177670"/>
    </source>
</evidence>
<keyword evidence="3" id="KW-1185">Reference proteome</keyword>
<keyword evidence="1" id="KW-1133">Transmembrane helix</keyword>
<accession>A0AA40KE22</accession>
<comment type="caution">
    <text evidence="2">The sequence shown here is derived from an EMBL/GenBank/DDBJ whole genome shotgun (WGS) entry which is preliminary data.</text>
</comment>
<keyword evidence="1" id="KW-0472">Membrane</keyword>
<reference evidence="2" key="1">
    <citation type="submission" date="2021-10" db="EMBL/GenBank/DDBJ databases">
        <title>Melipona bicolor Genome sequencing and assembly.</title>
        <authorList>
            <person name="Araujo N.S."/>
            <person name="Arias M.C."/>
        </authorList>
    </citation>
    <scope>NUCLEOTIDE SEQUENCE</scope>
    <source>
        <strain evidence="2">USP_2M_L1-L4_2017</strain>
        <tissue evidence="2">Whole body</tissue>
    </source>
</reference>
<protein>
    <submittedName>
        <fullName evidence="2">Uncharacterized protein</fullName>
    </submittedName>
</protein>
<evidence type="ECO:0000256" key="1">
    <source>
        <dbReference type="SAM" id="Phobius"/>
    </source>
</evidence>
<dbReference type="Proteomes" id="UP001177670">
    <property type="component" value="Unassembled WGS sequence"/>
</dbReference>
<organism evidence="2 3">
    <name type="scientific">Melipona bicolor</name>
    <dbReference type="NCBI Taxonomy" id="60889"/>
    <lineage>
        <taxon>Eukaryota</taxon>
        <taxon>Metazoa</taxon>
        <taxon>Ecdysozoa</taxon>
        <taxon>Arthropoda</taxon>
        <taxon>Hexapoda</taxon>
        <taxon>Insecta</taxon>
        <taxon>Pterygota</taxon>
        <taxon>Neoptera</taxon>
        <taxon>Endopterygota</taxon>
        <taxon>Hymenoptera</taxon>
        <taxon>Apocrita</taxon>
        <taxon>Aculeata</taxon>
        <taxon>Apoidea</taxon>
        <taxon>Anthophila</taxon>
        <taxon>Apidae</taxon>
        <taxon>Melipona</taxon>
    </lineage>
</organism>
<feature type="transmembrane region" description="Helical" evidence="1">
    <location>
        <begin position="46"/>
        <end position="70"/>
    </location>
</feature>
<gene>
    <name evidence="2" type="ORF">K0M31_017136</name>
</gene>